<evidence type="ECO:0000313" key="2">
    <source>
        <dbReference type="Proteomes" id="UP000305095"/>
    </source>
</evidence>
<gene>
    <name evidence="1" type="ORF">FDV58_29020</name>
</gene>
<dbReference type="AlphaFoldDB" id="A0A4V6Y7A1"/>
<name>A0A4V6Y7A1_BRAEL</name>
<reference evidence="1 2" key="1">
    <citation type="submission" date="2019-05" db="EMBL/GenBank/DDBJ databases">
        <title>Draft Genome of Bradyrhizobium elkanii strain SEMIA 938, Used in Commercial Inoculants for Lupinus spp. in Brazil.</title>
        <authorList>
            <person name="Hungria M."/>
            <person name="Delamuta J.R.M."/>
            <person name="Ribeiro R.A."/>
            <person name="Nogueira M.A."/>
        </authorList>
    </citation>
    <scope>NUCLEOTIDE SEQUENCE [LARGE SCALE GENOMIC DNA]</scope>
    <source>
        <strain evidence="1 2">Semia 938</strain>
    </source>
</reference>
<protein>
    <submittedName>
        <fullName evidence="1">Uncharacterized protein</fullName>
    </submittedName>
</protein>
<dbReference type="RefSeq" id="WP_137482188.1">
    <property type="nucleotide sequence ID" value="NZ_SZZP01000020.1"/>
</dbReference>
<sequence>MPLLIETVQPQLVGGVNSLLARLTAEGQARGLSKDQSDGVIAILPPNLAACGCFLDRLTNIWRYEFGLPHRVGNDLIWGVHMWPRVPLLFDVLECAQRRLSPDKLCAYLTLIDDIGRHLIHLTEMFPMLRVSPVVPADHEVGGLGAGNRTVDWVVDPAGERRVLVDVKRRFADFFSQMEGVAVDGGAAPQHDIGLLFRSVEGKFLPRNSADQLQGAWIVTDIKQEETELQTAFDALDPAKVHFAILGDERADVCLLTRGAEHRRFLLELFGVQEKNERFLFRRGQVRT</sequence>
<dbReference type="EMBL" id="SZZP01000020">
    <property type="protein sequence ID" value="TKV77905.1"/>
    <property type="molecule type" value="Genomic_DNA"/>
</dbReference>
<dbReference type="Proteomes" id="UP000305095">
    <property type="component" value="Unassembled WGS sequence"/>
</dbReference>
<proteinExistence type="predicted"/>
<accession>A0A4V6Y7A1</accession>
<comment type="caution">
    <text evidence="1">The sequence shown here is derived from an EMBL/GenBank/DDBJ whole genome shotgun (WGS) entry which is preliminary data.</text>
</comment>
<evidence type="ECO:0000313" key="1">
    <source>
        <dbReference type="EMBL" id="TKV77905.1"/>
    </source>
</evidence>
<organism evidence="1 2">
    <name type="scientific">Bradyrhizobium elkanii</name>
    <dbReference type="NCBI Taxonomy" id="29448"/>
    <lineage>
        <taxon>Bacteria</taxon>
        <taxon>Pseudomonadati</taxon>
        <taxon>Pseudomonadota</taxon>
        <taxon>Alphaproteobacteria</taxon>
        <taxon>Hyphomicrobiales</taxon>
        <taxon>Nitrobacteraceae</taxon>
        <taxon>Bradyrhizobium</taxon>
    </lineage>
</organism>